<evidence type="ECO:0000256" key="7">
    <source>
        <dbReference type="SAM" id="MobiDB-lite"/>
    </source>
</evidence>
<keyword evidence="10" id="KW-1185">Reference proteome</keyword>
<keyword evidence="4" id="KW-0720">Serine protease</keyword>
<dbReference type="InterPro" id="IPR043504">
    <property type="entry name" value="Peptidase_S1_PA_chymotrypsin"/>
</dbReference>
<gene>
    <name evidence="9" type="ORF">WMY93_001862</name>
</gene>
<dbReference type="InterPro" id="IPR001254">
    <property type="entry name" value="Trypsin_dom"/>
</dbReference>
<keyword evidence="6" id="KW-0325">Glycoprotein</keyword>
<keyword evidence="2" id="KW-0732">Signal</keyword>
<feature type="region of interest" description="Disordered" evidence="7">
    <location>
        <begin position="1"/>
        <end position="56"/>
    </location>
</feature>
<reference evidence="10" key="1">
    <citation type="submission" date="2024-04" db="EMBL/GenBank/DDBJ databases">
        <title>Salinicola lusitanus LLJ914,a marine bacterium isolated from the Okinawa Trough.</title>
        <authorList>
            <person name="Li J."/>
        </authorList>
    </citation>
    <scope>NUCLEOTIDE SEQUENCE [LARGE SCALE GENOMIC DNA]</scope>
</reference>
<evidence type="ECO:0000256" key="4">
    <source>
        <dbReference type="ARBA" id="ARBA00022825"/>
    </source>
</evidence>
<sequence length="361" mass="40464">MFSQDTGNSGVIYGSDEEAFDSELGRKPVQQLSSMSVGKHSQHSDCRREDAPDGAWPWQRQSSQINNVLKCNCSDFTVYIGRKTQSGANPNEVSRSVSQIINHRATASSTSDNDMSLLNSLGKCSERRDQHLGHRLGNHFIGGSAATILQEVEVPIVGTDRRLWRSSGTQADFCLDPVGVVSFGIGCALADYPGVYARVSNYEAWIKSQITENQPGFLHPTTPPPQPQSTHDSNAYYNHHYNSNAYNHHPQQQRLLQPPPLLQPRLQLHVSSALRRNHEIRGQLMASCCGIFWHYLQVRQVEEEARRRGRKKRAVVCGNAPLNQPLSAGASLSEGQWPWMPVSRRTRFMCVEELWCLKTLC</sequence>
<dbReference type="Pfam" id="PF00089">
    <property type="entry name" value="Trypsin"/>
    <property type="match status" value="1"/>
</dbReference>
<accession>A0AAW0PXZ6</accession>
<evidence type="ECO:0000256" key="1">
    <source>
        <dbReference type="ARBA" id="ARBA00022670"/>
    </source>
</evidence>
<dbReference type="EMBL" id="JBBPFD010000002">
    <property type="protein sequence ID" value="KAK7938536.1"/>
    <property type="molecule type" value="Genomic_DNA"/>
</dbReference>
<keyword evidence="3" id="KW-0378">Hydrolase</keyword>
<evidence type="ECO:0000256" key="6">
    <source>
        <dbReference type="ARBA" id="ARBA00023180"/>
    </source>
</evidence>
<comment type="caution">
    <text evidence="9">The sequence shown here is derived from an EMBL/GenBank/DDBJ whole genome shotgun (WGS) entry which is preliminary data.</text>
</comment>
<evidence type="ECO:0000256" key="2">
    <source>
        <dbReference type="ARBA" id="ARBA00022729"/>
    </source>
</evidence>
<protein>
    <recommendedName>
        <fullName evidence="8">Peptidase S1 domain-containing protein</fullName>
    </recommendedName>
</protein>
<dbReference type="Proteomes" id="UP001460270">
    <property type="component" value="Unassembled WGS sequence"/>
</dbReference>
<evidence type="ECO:0000313" key="10">
    <source>
        <dbReference type="Proteomes" id="UP001460270"/>
    </source>
</evidence>
<dbReference type="PANTHER" id="PTHR24253:SF144">
    <property type="entry name" value="CHYMOTRYPSIN-LIKE PROTEASE CTRL-1-RELATED"/>
    <property type="match status" value="1"/>
</dbReference>
<organism evidence="9 10">
    <name type="scientific">Mugilogobius chulae</name>
    <name type="common">yellowstripe goby</name>
    <dbReference type="NCBI Taxonomy" id="88201"/>
    <lineage>
        <taxon>Eukaryota</taxon>
        <taxon>Metazoa</taxon>
        <taxon>Chordata</taxon>
        <taxon>Craniata</taxon>
        <taxon>Vertebrata</taxon>
        <taxon>Euteleostomi</taxon>
        <taxon>Actinopterygii</taxon>
        <taxon>Neopterygii</taxon>
        <taxon>Teleostei</taxon>
        <taxon>Neoteleostei</taxon>
        <taxon>Acanthomorphata</taxon>
        <taxon>Gobiaria</taxon>
        <taxon>Gobiiformes</taxon>
        <taxon>Gobioidei</taxon>
        <taxon>Gobiidae</taxon>
        <taxon>Gobionellinae</taxon>
        <taxon>Mugilogobius</taxon>
    </lineage>
</organism>
<dbReference type="Gene3D" id="2.40.10.10">
    <property type="entry name" value="Trypsin-like serine proteases"/>
    <property type="match status" value="1"/>
</dbReference>
<proteinExistence type="predicted"/>
<feature type="domain" description="Peptidase S1" evidence="8">
    <location>
        <begin position="49"/>
        <end position="206"/>
    </location>
</feature>
<keyword evidence="5" id="KW-1015">Disulfide bond</keyword>
<keyword evidence="1" id="KW-0645">Protease</keyword>
<dbReference type="SMART" id="SM00020">
    <property type="entry name" value="Tryp_SPc"/>
    <property type="match status" value="1"/>
</dbReference>
<dbReference type="PANTHER" id="PTHR24253">
    <property type="entry name" value="TRANSMEMBRANE PROTEASE SERINE"/>
    <property type="match status" value="1"/>
</dbReference>
<dbReference type="InterPro" id="IPR009003">
    <property type="entry name" value="Peptidase_S1_PA"/>
</dbReference>
<evidence type="ECO:0000313" key="9">
    <source>
        <dbReference type="EMBL" id="KAK7938536.1"/>
    </source>
</evidence>
<evidence type="ECO:0000256" key="3">
    <source>
        <dbReference type="ARBA" id="ARBA00022801"/>
    </source>
</evidence>
<feature type="compositionally biased region" description="Basic and acidic residues" evidence="7">
    <location>
        <begin position="42"/>
        <end position="51"/>
    </location>
</feature>
<dbReference type="GO" id="GO:0006508">
    <property type="term" value="P:proteolysis"/>
    <property type="evidence" value="ECO:0007669"/>
    <property type="project" value="UniProtKB-KW"/>
</dbReference>
<dbReference type="GO" id="GO:0004252">
    <property type="term" value="F:serine-type endopeptidase activity"/>
    <property type="evidence" value="ECO:0007669"/>
    <property type="project" value="InterPro"/>
</dbReference>
<evidence type="ECO:0000259" key="8">
    <source>
        <dbReference type="SMART" id="SM00020"/>
    </source>
</evidence>
<dbReference type="SUPFAM" id="SSF50494">
    <property type="entry name" value="Trypsin-like serine proteases"/>
    <property type="match status" value="1"/>
</dbReference>
<name>A0AAW0PXZ6_9GOBI</name>
<dbReference type="AlphaFoldDB" id="A0AAW0PXZ6"/>
<evidence type="ECO:0000256" key="5">
    <source>
        <dbReference type="ARBA" id="ARBA00023157"/>
    </source>
</evidence>